<dbReference type="PROSITE" id="PS51767">
    <property type="entry name" value="PEPTIDASE_A1"/>
    <property type="match status" value="1"/>
</dbReference>
<protein>
    <recommendedName>
        <fullName evidence="2">Peptidase A1 domain-containing protein</fullName>
    </recommendedName>
</protein>
<dbReference type="InterPro" id="IPR034164">
    <property type="entry name" value="Pepsin-like_dom"/>
</dbReference>
<dbReference type="CDD" id="cd05471">
    <property type="entry name" value="pepsin_like"/>
    <property type="match status" value="1"/>
</dbReference>
<organism evidence="3 4">
    <name type="scientific">Cutaneotrichosporon cavernicola</name>
    <dbReference type="NCBI Taxonomy" id="279322"/>
    <lineage>
        <taxon>Eukaryota</taxon>
        <taxon>Fungi</taxon>
        <taxon>Dikarya</taxon>
        <taxon>Basidiomycota</taxon>
        <taxon>Agaricomycotina</taxon>
        <taxon>Tremellomycetes</taxon>
        <taxon>Trichosporonales</taxon>
        <taxon>Trichosporonaceae</taxon>
        <taxon>Cutaneotrichosporon</taxon>
    </lineage>
</organism>
<dbReference type="PANTHER" id="PTHR47966:SF6">
    <property type="entry name" value="PEPTIDASE A1 DOMAIN-CONTAINING PROTEIN"/>
    <property type="match status" value="1"/>
</dbReference>
<dbReference type="SUPFAM" id="SSF50630">
    <property type="entry name" value="Acid proteases"/>
    <property type="match status" value="1"/>
</dbReference>
<evidence type="ECO:0000259" key="2">
    <source>
        <dbReference type="PROSITE" id="PS51767"/>
    </source>
</evidence>
<dbReference type="Gene3D" id="2.40.70.10">
    <property type="entry name" value="Acid Proteases"/>
    <property type="match status" value="2"/>
</dbReference>
<dbReference type="PANTHER" id="PTHR47966">
    <property type="entry name" value="BETA-SITE APP-CLEAVING ENZYME, ISOFORM A-RELATED"/>
    <property type="match status" value="1"/>
</dbReference>
<evidence type="ECO:0000313" key="3">
    <source>
        <dbReference type="EMBL" id="BEI94226.1"/>
    </source>
</evidence>
<dbReference type="InterPro" id="IPR033121">
    <property type="entry name" value="PEPTIDASE_A1"/>
</dbReference>
<comment type="similarity">
    <text evidence="1">Belongs to the peptidase A1 family.</text>
</comment>
<dbReference type="GeneID" id="85498096"/>
<name>A0AA48L9A9_9TREE</name>
<dbReference type="GO" id="GO:0004190">
    <property type="term" value="F:aspartic-type endopeptidase activity"/>
    <property type="evidence" value="ECO:0007669"/>
    <property type="project" value="InterPro"/>
</dbReference>
<proteinExistence type="inferred from homology"/>
<dbReference type="RefSeq" id="XP_060459491.1">
    <property type="nucleotide sequence ID" value="XM_060603170.1"/>
</dbReference>
<dbReference type="Proteomes" id="UP001233271">
    <property type="component" value="Chromosome 6"/>
</dbReference>
<gene>
    <name evidence="3" type="ORF">CcaverHIS019_0606850</name>
</gene>
<reference evidence="3" key="1">
    <citation type="journal article" date="2023" name="BMC Genomics">
        <title>Chromosome-level genome assemblies of Cutaneotrichosporon spp. (Trichosporonales, Basidiomycota) reveal imbalanced evolution between nucleotide sequences and chromosome synteny.</title>
        <authorList>
            <person name="Kobayashi Y."/>
            <person name="Kayamori A."/>
            <person name="Aoki K."/>
            <person name="Shiwa Y."/>
            <person name="Matsutani M."/>
            <person name="Fujita N."/>
            <person name="Sugita T."/>
            <person name="Iwasaki W."/>
            <person name="Tanaka N."/>
            <person name="Takashima M."/>
        </authorList>
    </citation>
    <scope>NUCLEOTIDE SEQUENCE</scope>
    <source>
        <strain evidence="3">HIS019</strain>
    </source>
</reference>
<dbReference type="Pfam" id="PF00026">
    <property type="entry name" value="Asp"/>
    <property type="match status" value="1"/>
</dbReference>
<keyword evidence="4" id="KW-1185">Reference proteome</keyword>
<evidence type="ECO:0000256" key="1">
    <source>
        <dbReference type="ARBA" id="ARBA00007447"/>
    </source>
</evidence>
<dbReference type="InterPro" id="IPR021109">
    <property type="entry name" value="Peptidase_aspartic_dom_sf"/>
</dbReference>
<evidence type="ECO:0000313" key="4">
    <source>
        <dbReference type="Proteomes" id="UP001233271"/>
    </source>
</evidence>
<dbReference type="GO" id="GO:0006508">
    <property type="term" value="P:proteolysis"/>
    <property type="evidence" value="ECO:0007669"/>
    <property type="project" value="InterPro"/>
</dbReference>
<dbReference type="InterPro" id="IPR001461">
    <property type="entry name" value="Aspartic_peptidase_A1"/>
</dbReference>
<accession>A0AA48L9A9</accession>
<sequence>MLAALALLVTVVAGQVCPPGTGPADIPLWKDSTVDSIVGTPGAALLLAVDTKAEFTWLTDRYVPAKSSTFQPLDGTFEGYYWGMTIMGTRGRDVIRFGNNEYTTDLGLTTLSPPTVGNVNGVLALGGSATSFFGQASSKWPKKIMGMHLPINNSKAGVLNLGYTNPAEYTDELSWIPAISGDGWRASFGGISVTGNRTASHPGRNFAVWDSSEDTSAAPHDVVTAIYGKDPRINKITTVWSMPCDVIEGATVRIRLGGRQFSISRAALLRRDHTTPGQCIGNFAVAEDNNVHLGRSFMRTWYTAFSAEGVRRVGLARPVFPAGFTINSMSINDD</sequence>
<dbReference type="AlphaFoldDB" id="A0AA48L9A9"/>
<dbReference type="EMBL" id="AP028217">
    <property type="protein sequence ID" value="BEI94226.1"/>
    <property type="molecule type" value="Genomic_DNA"/>
</dbReference>
<feature type="domain" description="Peptidase A1" evidence="2">
    <location>
        <begin position="32"/>
        <end position="316"/>
    </location>
</feature>
<dbReference type="KEGG" id="ccac:CcaHIS019_0606850"/>